<proteinExistence type="predicted"/>
<sequence>MLHESNENNKLTIEETDITFDTIYSKPYFPNEYEQEIKQANLLLIPYPSFRDFDKPVFPEETQRFLDFLKEQQNESLKPDIVISDDEYRELELHADLVTLPLLILDKVVVPLVVGLITSYIYEKKRVRKTELKLKVTMTVVDGEKSKTLSYEGDADQFENTVQAAKENFYD</sequence>
<keyword evidence="2" id="KW-1185">Reference proteome</keyword>
<evidence type="ECO:0000313" key="2">
    <source>
        <dbReference type="Proteomes" id="UP000095658"/>
    </source>
</evidence>
<dbReference type="OrthoDB" id="2969164at2"/>
<protein>
    <submittedName>
        <fullName evidence="1">Uncharacterized protein</fullName>
    </submittedName>
</protein>
<reference evidence="1 2" key="1">
    <citation type="submission" date="2016-06" db="EMBL/GenBank/DDBJ databases">
        <title>Domibacillus iocasae genome sequencing.</title>
        <authorList>
            <person name="Verma A."/>
            <person name="Pal Y."/>
            <person name="Ojha A.K."/>
            <person name="Krishnamurthi S."/>
        </authorList>
    </citation>
    <scope>NUCLEOTIDE SEQUENCE [LARGE SCALE GENOMIC DNA]</scope>
    <source>
        <strain evidence="1 2">DSM 29979</strain>
    </source>
</reference>
<comment type="caution">
    <text evidence="1">The sequence shown here is derived from an EMBL/GenBank/DDBJ whole genome shotgun (WGS) entry which is preliminary data.</text>
</comment>
<organism evidence="1 2">
    <name type="scientific">Domibacillus iocasae</name>
    <dbReference type="NCBI Taxonomy" id="1714016"/>
    <lineage>
        <taxon>Bacteria</taxon>
        <taxon>Bacillati</taxon>
        <taxon>Bacillota</taxon>
        <taxon>Bacilli</taxon>
        <taxon>Bacillales</taxon>
        <taxon>Bacillaceae</taxon>
        <taxon>Domibacillus</taxon>
    </lineage>
</organism>
<gene>
    <name evidence="1" type="ORF">BA724_05110</name>
</gene>
<dbReference type="RefSeq" id="WP_069938265.1">
    <property type="nucleotide sequence ID" value="NZ_MAMP01000020.1"/>
</dbReference>
<dbReference type="AlphaFoldDB" id="A0A1E7DQQ1"/>
<dbReference type="EMBL" id="MAMP01000020">
    <property type="protein sequence ID" value="OES45384.1"/>
    <property type="molecule type" value="Genomic_DNA"/>
</dbReference>
<evidence type="ECO:0000313" key="1">
    <source>
        <dbReference type="EMBL" id="OES45384.1"/>
    </source>
</evidence>
<accession>A0A1E7DQQ1</accession>
<dbReference type="Proteomes" id="UP000095658">
    <property type="component" value="Unassembled WGS sequence"/>
</dbReference>
<name>A0A1E7DQQ1_9BACI</name>